<keyword evidence="5" id="KW-1185">Reference proteome</keyword>
<dbReference type="Pfam" id="PF10647">
    <property type="entry name" value="Gmad1"/>
    <property type="match status" value="1"/>
</dbReference>
<dbReference type="InterPro" id="IPR059026">
    <property type="entry name" value="LpqB_N"/>
</dbReference>
<keyword evidence="2" id="KW-1133">Transmembrane helix</keyword>
<evidence type="ECO:0000313" key="4">
    <source>
        <dbReference type="EMBL" id="MCM2575756.1"/>
    </source>
</evidence>
<sequence>MGAERYGNRRGGPGRGADRRGGRRRGPGLVVLVCAALFLTGCASMPSGGEVHRIDASPRADTDSQVRVFGVPPSRGERPTQIVRGFLEATTSDEARFSTARMYLTERARERWKPFAMTTVLQDGPNPRRQRPRGDPDENGLIVEVTGRKVATVDRNQAYTPTDADYQKSVHLVREDGEWRIDAPPEGLLLGKSDFERIYRSVDKYYFAEPQVESKGARKHVLVSDPVYLRKRIDPVTTTVRSLLRGPTDWLEPVASTAFPTGTRLIGNSLALDDSNGLRVRLNERGSRVGAAQCTRMAAQVMFTVQELAPAEVGRVELLRSTGSRLCTLTSGQAEMFAPAGLRETSERQYFIDAQQRMAALADVGTDTMLVDGPFGHGAVPLGSVGVDRSERMAAGVSADGRSLYVAQMKKGADRGPVRLQSAAQSADHGLTAPSWDGNGDLWVADRDPARPRLLRLPGGTGKPQEVDVPSLGDAEIRSLRVASDGLRIALLVLRDGRQSLELGRVERVSGQAEPSLTVNDLHSVTPRMEHVEAASWAGASRLVVVGREPGGVQQLQYVETDGSAANTPALPGINGVQAVAASEDPDKPLIADSADGIVRLPVDANWRLVVNRGTAPVYPG</sequence>
<keyword evidence="2" id="KW-0472">Membrane</keyword>
<feature type="transmembrane region" description="Helical" evidence="2">
    <location>
        <begin position="29"/>
        <end position="49"/>
    </location>
</feature>
<evidence type="ECO:0000259" key="3">
    <source>
        <dbReference type="SMART" id="SM00909"/>
    </source>
</evidence>
<organism evidence="4 5">
    <name type="scientific">Streptomyces meridianus</name>
    <dbReference type="NCBI Taxonomy" id="2938945"/>
    <lineage>
        <taxon>Bacteria</taxon>
        <taxon>Bacillati</taxon>
        <taxon>Actinomycetota</taxon>
        <taxon>Actinomycetes</taxon>
        <taxon>Kitasatosporales</taxon>
        <taxon>Streptomycetaceae</taxon>
        <taxon>Streptomyces</taxon>
    </lineage>
</organism>
<evidence type="ECO:0000256" key="1">
    <source>
        <dbReference type="SAM" id="MobiDB-lite"/>
    </source>
</evidence>
<feature type="region of interest" description="Disordered" evidence="1">
    <location>
        <begin position="416"/>
        <end position="440"/>
    </location>
</feature>
<evidence type="ECO:0000256" key="2">
    <source>
        <dbReference type="SAM" id="Phobius"/>
    </source>
</evidence>
<dbReference type="EMBL" id="JAMQGM010000001">
    <property type="protein sequence ID" value="MCM2575756.1"/>
    <property type="molecule type" value="Genomic_DNA"/>
</dbReference>
<dbReference type="SMART" id="SM00909">
    <property type="entry name" value="Germane"/>
    <property type="match status" value="1"/>
</dbReference>
<dbReference type="Proteomes" id="UP001167160">
    <property type="component" value="Unassembled WGS sequence"/>
</dbReference>
<dbReference type="Pfam" id="PF25976">
    <property type="entry name" value="LpqB_N"/>
    <property type="match status" value="1"/>
</dbReference>
<protein>
    <submittedName>
        <fullName evidence="4">LpqB family beta-propeller domain-containing protein</fullName>
    </submittedName>
</protein>
<keyword evidence="2" id="KW-0812">Transmembrane</keyword>
<dbReference type="InterPro" id="IPR019606">
    <property type="entry name" value="GerMN"/>
</dbReference>
<comment type="caution">
    <text evidence="4">The sequence shown here is derived from an EMBL/GenBank/DDBJ whole genome shotgun (WGS) entry which is preliminary data.</text>
</comment>
<dbReference type="SUPFAM" id="SSF63829">
    <property type="entry name" value="Calcium-dependent phosphotriesterase"/>
    <property type="match status" value="1"/>
</dbReference>
<reference evidence="4" key="1">
    <citation type="journal article" date="2023" name="Int. J. Syst. Evol. Microbiol.">
        <title>Streptomyces meridianus sp. nov. isolated from brackish water of the Tagus estuary in Alcochete, Portugal.</title>
        <authorList>
            <person name="Santos J.D.N."/>
            <person name="Klimek D."/>
            <person name="Calusinska M."/>
            <person name="Lobo Da Cunha A."/>
            <person name="Catita J."/>
            <person name="Goncalves H."/>
            <person name="Gonzalez I."/>
            <person name="Reyes F."/>
            <person name="Lage O.M."/>
        </authorList>
    </citation>
    <scope>NUCLEOTIDE SEQUENCE</scope>
    <source>
        <strain evidence="4">MTZ3.1</strain>
    </source>
</reference>
<feature type="region of interest" description="Disordered" evidence="1">
    <location>
        <begin position="120"/>
        <end position="140"/>
    </location>
</feature>
<accession>A0ABT0WZK4</accession>
<dbReference type="Pfam" id="PF10646">
    <property type="entry name" value="Germane"/>
    <property type="match status" value="1"/>
</dbReference>
<dbReference type="RefSeq" id="WP_251407404.1">
    <property type="nucleotide sequence ID" value="NZ_JAMQGM010000001.1"/>
</dbReference>
<proteinExistence type="predicted"/>
<dbReference type="InterPro" id="IPR018910">
    <property type="entry name" value="LpqB_C"/>
</dbReference>
<feature type="region of interest" description="Disordered" evidence="1">
    <location>
        <begin position="1"/>
        <end position="23"/>
    </location>
</feature>
<evidence type="ECO:0000313" key="5">
    <source>
        <dbReference type="Proteomes" id="UP001167160"/>
    </source>
</evidence>
<feature type="domain" description="GerMN" evidence="3">
    <location>
        <begin position="236"/>
        <end position="330"/>
    </location>
</feature>
<name>A0ABT0WZK4_9ACTN</name>
<gene>
    <name evidence="4" type="ORF">M1E25_00025</name>
</gene>